<dbReference type="RefSeq" id="WP_055037194.1">
    <property type="nucleotide sequence ID" value="NZ_AP014854.2"/>
</dbReference>
<dbReference type="STRING" id="1079.BVIR_1615"/>
<accession>A0A0H5BES3</accession>
<evidence type="ECO:0000313" key="3">
    <source>
        <dbReference type="Proteomes" id="UP000065734"/>
    </source>
</evidence>
<evidence type="ECO:0000313" key="2">
    <source>
        <dbReference type="EMBL" id="CUU42058.1"/>
    </source>
</evidence>
<dbReference type="PIRSF" id="PIRSF031878">
    <property type="entry name" value="UCP031878"/>
    <property type="match status" value="1"/>
</dbReference>
<name>A0A0H5BES3_BLAVI</name>
<dbReference type="AlphaFoldDB" id="A0A0H5BES3"/>
<gene>
    <name evidence="1" type="ORF">BV133_3132</name>
    <name evidence="2" type="ORF">BVIRIDIS_10600</name>
</gene>
<dbReference type="KEGG" id="bvr:BVIR_1615"/>
<dbReference type="EMBL" id="LN907867">
    <property type="protein sequence ID" value="CUU42058.1"/>
    <property type="molecule type" value="Genomic_DNA"/>
</dbReference>
<organism evidence="2 3">
    <name type="scientific">Blastochloris viridis</name>
    <name type="common">Rhodopseudomonas viridis</name>
    <dbReference type="NCBI Taxonomy" id="1079"/>
    <lineage>
        <taxon>Bacteria</taxon>
        <taxon>Pseudomonadati</taxon>
        <taxon>Pseudomonadota</taxon>
        <taxon>Alphaproteobacteria</taxon>
        <taxon>Hyphomicrobiales</taxon>
        <taxon>Blastochloridaceae</taxon>
        <taxon>Blastochloris</taxon>
    </lineage>
</organism>
<dbReference type="Pfam" id="PF07310">
    <property type="entry name" value="PAS_5"/>
    <property type="match status" value="1"/>
</dbReference>
<reference evidence="3" key="3">
    <citation type="journal article" date="2016" name="Genome Announc.">
        <title>Revised genome sequence of the purple photosynthetic bacterium Blastochloris viridis.</title>
        <authorList>
            <person name="Liu L.N."/>
            <person name="Faulkner M."/>
            <person name="Liu X."/>
            <person name="Huang F."/>
            <person name="Darby A.C."/>
            <person name="Hall N."/>
        </authorList>
    </citation>
    <scope>NUCLEOTIDE SEQUENCE [LARGE SCALE GENOMIC DNA]</scope>
    <source>
        <strain evidence="3">ATCC 19567 / DSM 133 / F</strain>
    </source>
</reference>
<dbReference type="InterPro" id="IPR009922">
    <property type="entry name" value="DUF1457"/>
</dbReference>
<evidence type="ECO:0000313" key="1">
    <source>
        <dbReference type="EMBL" id="BAS00726.1"/>
    </source>
</evidence>
<evidence type="ECO:0008006" key="4">
    <source>
        <dbReference type="Google" id="ProtNLM"/>
    </source>
</evidence>
<protein>
    <recommendedName>
        <fullName evidence="4">PAS domain-containing protein</fullName>
    </recommendedName>
</protein>
<dbReference type="Proteomes" id="UP000065734">
    <property type="component" value="Chromosome I"/>
</dbReference>
<sequence>MKHPMLRHLFMEWNRQRGDRAAPERALISPANIAGALPDVLTLALDATSGHLIRLAGSRTCAMFGRELRGSAFVELFAAPDRDAIALLIAEIAESQAPALAQLMGMSVDHGELALELLLLPLLVDGATHAQMLCGLAGPETPWWLMGDPVRELHIRSVHHLHNGVEHDVSRRCANLGKGVA</sequence>
<proteinExistence type="predicted"/>
<keyword evidence="3" id="KW-1185">Reference proteome</keyword>
<dbReference type="EMBL" id="AP014854">
    <property type="protein sequence ID" value="BAS00726.1"/>
    <property type="molecule type" value="Genomic_DNA"/>
</dbReference>
<reference evidence="1" key="1">
    <citation type="journal article" date="2015" name="Genome Announc.">
        <title>Complete Genome Sequence of the Bacteriochlorophyll b-Producing Photosynthetic Bacterium Blastochloris viridis.</title>
        <authorList>
            <person name="Tsukatani Y."/>
            <person name="Hirose Y."/>
            <person name="Harada J."/>
            <person name="Misawa N."/>
            <person name="Mori K."/>
            <person name="Inoue K."/>
            <person name="Tamiaki H."/>
        </authorList>
    </citation>
    <scope>NUCLEOTIDE SEQUENCE [LARGE SCALE GENOMIC DNA]</scope>
    <source>
        <strain evidence="1">DSM 133</strain>
    </source>
</reference>
<reference evidence="2" key="2">
    <citation type="submission" date="2015-11" db="EMBL/GenBank/DDBJ databases">
        <authorList>
            <person name="Zhang Y."/>
            <person name="Guo Z."/>
        </authorList>
    </citation>
    <scope>NUCLEOTIDE SEQUENCE</scope>
    <source>
        <strain evidence="2">1</strain>
    </source>
</reference>